<dbReference type="SMART" id="SM00409">
    <property type="entry name" value="IG"/>
    <property type="match status" value="1"/>
</dbReference>
<keyword evidence="6" id="KW-0675">Receptor</keyword>
<dbReference type="Gene3D" id="2.60.40.10">
    <property type="entry name" value="Immunoglobulins"/>
    <property type="match status" value="1"/>
</dbReference>
<evidence type="ECO:0000256" key="1">
    <source>
        <dbReference type="ARBA" id="ARBA00023319"/>
    </source>
</evidence>
<keyword evidence="2" id="KW-1133">Transmembrane helix</keyword>
<dbReference type="GO" id="GO:0009897">
    <property type="term" value="C:external side of plasma membrane"/>
    <property type="evidence" value="ECO:0007669"/>
    <property type="project" value="TreeGrafter"/>
</dbReference>
<feature type="domain" description="Immunoglobulin" evidence="4">
    <location>
        <begin position="25"/>
        <end position="122"/>
    </location>
</feature>
<dbReference type="InParanoid" id="A0A6P8NCF4"/>
<keyword evidence="1" id="KW-0393">Immunoglobulin domain</keyword>
<dbReference type="GO" id="GO:0050853">
    <property type="term" value="P:B cell receptor signaling pathway"/>
    <property type="evidence" value="ECO:0007669"/>
    <property type="project" value="TreeGrafter"/>
</dbReference>
<keyword evidence="2" id="KW-0812">Transmembrane</keyword>
<dbReference type="RefSeq" id="XP_033773447.1">
    <property type="nucleotide sequence ID" value="XM_033917556.1"/>
</dbReference>
<dbReference type="OrthoDB" id="9894386at2759"/>
<gene>
    <name evidence="6" type="primary">CD79B</name>
</gene>
<name>A0A6P8NCF4_GEOSA</name>
<dbReference type="InterPro" id="IPR013106">
    <property type="entry name" value="Ig_V-set"/>
</dbReference>
<sequence length="207" mass="23658">MSPHSFLSFLLSAWCTVDSECRQHPRFIATKRGSTVQIYCSCETSYLSLAFHHISQFRGTKSILYDLTNSKPNFHVTVSISNTTAIFTITNVQKKDSGLYYCSFTTREKEHRTTCPTELKVFVKSLKSLKTRNTMKDAIIMIQTVLIVLFVSVPALMILDKNTRSDPIEEDHTYEGLEIEQAPMYEDIVTLRTTESKWTAAEHPCLE</sequence>
<evidence type="ECO:0000259" key="4">
    <source>
        <dbReference type="SMART" id="SM00409"/>
    </source>
</evidence>
<dbReference type="GO" id="GO:0019815">
    <property type="term" value="C:B cell receptor complex"/>
    <property type="evidence" value="ECO:0007669"/>
    <property type="project" value="TreeGrafter"/>
</dbReference>
<dbReference type="InterPro" id="IPR036179">
    <property type="entry name" value="Ig-like_dom_sf"/>
</dbReference>
<dbReference type="InterPro" id="IPR013783">
    <property type="entry name" value="Ig-like_fold"/>
</dbReference>
<keyword evidence="2" id="KW-0472">Membrane</keyword>
<evidence type="ECO:0000256" key="3">
    <source>
        <dbReference type="SAM" id="SignalP"/>
    </source>
</evidence>
<reference evidence="6" key="1">
    <citation type="submission" date="2025-08" db="UniProtKB">
        <authorList>
            <consortium name="RefSeq"/>
        </authorList>
    </citation>
    <scope>IDENTIFICATION</scope>
</reference>
<keyword evidence="5" id="KW-1185">Reference proteome</keyword>
<dbReference type="PANTHER" id="PTHR14334:SF2">
    <property type="entry name" value="B-CELL ANTIGEN RECEPTOR COMPLEX-ASSOCIATED PROTEIN BETA CHAIN"/>
    <property type="match status" value="1"/>
</dbReference>
<accession>A0A6P8NCF4</accession>
<organism evidence="5 6">
    <name type="scientific">Geotrypetes seraphini</name>
    <name type="common">Gaboon caecilian</name>
    <name type="synonym">Caecilia seraphini</name>
    <dbReference type="NCBI Taxonomy" id="260995"/>
    <lineage>
        <taxon>Eukaryota</taxon>
        <taxon>Metazoa</taxon>
        <taxon>Chordata</taxon>
        <taxon>Craniata</taxon>
        <taxon>Vertebrata</taxon>
        <taxon>Euteleostomi</taxon>
        <taxon>Amphibia</taxon>
        <taxon>Gymnophiona</taxon>
        <taxon>Geotrypetes</taxon>
    </lineage>
</organism>
<dbReference type="SUPFAM" id="SSF48726">
    <property type="entry name" value="Immunoglobulin"/>
    <property type="match status" value="1"/>
</dbReference>
<feature type="chain" id="PRO_5027878288" evidence="3">
    <location>
        <begin position="20"/>
        <end position="207"/>
    </location>
</feature>
<feature type="transmembrane region" description="Helical" evidence="2">
    <location>
        <begin position="138"/>
        <end position="159"/>
    </location>
</feature>
<feature type="signal peptide" evidence="3">
    <location>
        <begin position="1"/>
        <end position="19"/>
    </location>
</feature>
<dbReference type="AlphaFoldDB" id="A0A6P8NCF4"/>
<evidence type="ECO:0000313" key="6">
    <source>
        <dbReference type="RefSeq" id="XP_033773447.1"/>
    </source>
</evidence>
<dbReference type="CTD" id="974"/>
<dbReference type="FunCoup" id="A0A6P8NCF4">
    <property type="interactions" value="283"/>
</dbReference>
<dbReference type="Pfam" id="PF07686">
    <property type="entry name" value="V-set"/>
    <property type="match status" value="1"/>
</dbReference>
<dbReference type="PANTHER" id="PTHR14334">
    <property type="entry name" value="B-CELL ANTIGEN RECEPTOR COMPLEX-ASSOCIATED PROTEIN"/>
    <property type="match status" value="1"/>
</dbReference>
<protein>
    <submittedName>
        <fullName evidence="6">B-cell antigen receptor complex-associated protein beta chain</fullName>
    </submittedName>
</protein>
<dbReference type="GO" id="GO:0030183">
    <property type="term" value="P:B cell differentiation"/>
    <property type="evidence" value="ECO:0007669"/>
    <property type="project" value="TreeGrafter"/>
</dbReference>
<dbReference type="GeneID" id="117347126"/>
<evidence type="ECO:0000313" key="5">
    <source>
        <dbReference type="Proteomes" id="UP000515159"/>
    </source>
</evidence>
<proteinExistence type="predicted"/>
<dbReference type="Proteomes" id="UP000515159">
    <property type="component" value="Chromosome 13"/>
</dbReference>
<evidence type="ECO:0000256" key="2">
    <source>
        <dbReference type="SAM" id="Phobius"/>
    </source>
</evidence>
<keyword evidence="3" id="KW-0732">Signal</keyword>
<dbReference type="InterPro" id="IPR003599">
    <property type="entry name" value="Ig_sub"/>
</dbReference>
<dbReference type="KEGG" id="gsh:117347126"/>